<dbReference type="GO" id="GO:0006611">
    <property type="term" value="P:protein export from nucleus"/>
    <property type="evidence" value="ECO:0007669"/>
    <property type="project" value="TreeGrafter"/>
</dbReference>
<evidence type="ECO:0000313" key="9">
    <source>
        <dbReference type="EMBL" id="KAK0173978.1"/>
    </source>
</evidence>
<comment type="similarity">
    <text evidence="3">Belongs to the exportin family.</text>
</comment>
<gene>
    <name evidence="9" type="ORF">PV328_007105</name>
</gene>
<evidence type="ECO:0000256" key="1">
    <source>
        <dbReference type="ARBA" id="ARBA00004123"/>
    </source>
</evidence>
<keyword evidence="5" id="KW-0963">Cytoplasm</keyword>
<comment type="caution">
    <text evidence="9">The sequence shown here is derived from an EMBL/GenBank/DDBJ whole genome shotgun (WGS) entry which is preliminary data.</text>
</comment>
<protein>
    <recommendedName>
        <fullName evidence="8">Exportin-4</fullName>
    </recommendedName>
</protein>
<dbReference type="GO" id="GO:0005737">
    <property type="term" value="C:cytoplasm"/>
    <property type="evidence" value="ECO:0007669"/>
    <property type="project" value="UniProtKB-SubCell"/>
</dbReference>
<proteinExistence type="inferred from homology"/>
<evidence type="ECO:0000256" key="7">
    <source>
        <dbReference type="ARBA" id="ARBA00023242"/>
    </source>
</evidence>
<dbReference type="Gene3D" id="1.25.10.10">
    <property type="entry name" value="Leucine-rich Repeat Variant"/>
    <property type="match status" value="2"/>
</dbReference>
<dbReference type="InterPro" id="IPR011989">
    <property type="entry name" value="ARM-like"/>
</dbReference>
<dbReference type="PANTHER" id="PTHR12596:SF1">
    <property type="entry name" value="EXPORTIN-4"/>
    <property type="match status" value="1"/>
</dbReference>
<keyword evidence="10" id="KW-1185">Reference proteome</keyword>
<accession>A0AA39KU37</accession>
<dbReference type="GO" id="GO:0005643">
    <property type="term" value="C:nuclear pore"/>
    <property type="evidence" value="ECO:0007669"/>
    <property type="project" value="TreeGrafter"/>
</dbReference>
<dbReference type="GO" id="GO:0005049">
    <property type="term" value="F:nuclear export signal receptor activity"/>
    <property type="evidence" value="ECO:0007669"/>
    <property type="project" value="InterPro"/>
</dbReference>
<evidence type="ECO:0000256" key="2">
    <source>
        <dbReference type="ARBA" id="ARBA00004496"/>
    </source>
</evidence>
<dbReference type="InterPro" id="IPR044189">
    <property type="entry name" value="XPO4/7-like"/>
</dbReference>
<dbReference type="Proteomes" id="UP001168990">
    <property type="component" value="Unassembled WGS sequence"/>
</dbReference>
<dbReference type="SUPFAM" id="SSF48371">
    <property type="entry name" value="ARM repeat"/>
    <property type="match status" value="1"/>
</dbReference>
<evidence type="ECO:0000256" key="6">
    <source>
        <dbReference type="ARBA" id="ARBA00022927"/>
    </source>
</evidence>
<keyword evidence="6" id="KW-0653">Protein transport</keyword>
<dbReference type="InterPro" id="IPR016024">
    <property type="entry name" value="ARM-type_fold"/>
</dbReference>
<evidence type="ECO:0000313" key="10">
    <source>
        <dbReference type="Proteomes" id="UP001168990"/>
    </source>
</evidence>
<reference evidence="9" key="1">
    <citation type="journal article" date="2023" name="bioRxiv">
        <title>Scaffold-level genome assemblies of two parasitoid biocontrol wasps reveal the parthenogenesis mechanism and an associated novel virus.</title>
        <authorList>
            <person name="Inwood S."/>
            <person name="Skelly J."/>
            <person name="Guhlin J."/>
            <person name="Harrop T."/>
            <person name="Goldson S."/>
            <person name="Dearden P."/>
        </authorList>
    </citation>
    <scope>NUCLEOTIDE SEQUENCE</scope>
    <source>
        <strain evidence="9">Irish</strain>
        <tissue evidence="9">Whole body</tissue>
    </source>
</reference>
<evidence type="ECO:0000256" key="8">
    <source>
        <dbReference type="ARBA" id="ARBA00040444"/>
    </source>
</evidence>
<comment type="subcellular location">
    <subcellularLocation>
        <location evidence="2">Cytoplasm</location>
    </subcellularLocation>
    <subcellularLocation>
        <location evidence="1">Nucleus</location>
    </subcellularLocation>
</comment>
<dbReference type="AlphaFoldDB" id="A0AA39KU37"/>
<evidence type="ECO:0000256" key="4">
    <source>
        <dbReference type="ARBA" id="ARBA00022448"/>
    </source>
</evidence>
<reference evidence="9" key="2">
    <citation type="submission" date="2023-03" db="EMBL/GenBank/DDBJ databases">
        <authorList>
            <person name="Inwood S.N."/>
            <person name="Skelly J.G."/>
            <person name="Guhlin J."/>
            <person name="Harrop T.W.R."/>
            <person name="Goldson S.G."/>
            <person name="Dearden P.K."/>
        </authorList>
    </citation>
    <scope>NUCLEOTIDE SEQUENCE</scope>
    <source>
        <strain evidence="9">Irish</strain>
        <tissue evidence="9">Whole body</tissue>
    </source>
</reference>
<evidence type="ECO:0000256" key="5">
    <source>
        <dbReference type="ARBA" id="ARBA00022490"/>
    </source>
</evidence>
<name>A0AA39KU37_9HYME</name>
<organism evidence="9 10">
    <name type="scientific">Microctonus aethiopoides</name>
    <dbReference type="NCBI Taxonomy" id="144406"/>
    <lineage>
        <taxon>Eukaryota</taxon>
        <taxon>Metazoa</taxon>
        <taxon>Ecdysozoa</taxon>
        <taxon>Arthropoda</taxon>
        <taxon>Hexapoda</taxon>
        <taxon>Insecta</taxon>
        <taxon>Pterygota</taxon>
        <taxon>Neoptera</taxon>
        <taxon>Endopterygota</taxon>
        <taxon>Hymenoptera</taxon>
        <taxon>Apocrita</taxon>
        <taxon>Ichneumonoidea</taxon>
        <taxon>Braconidae</taxon>
        <taxon>Euphorinae</taxon>
        <taxon>Microctonus</taxon>
    </lineage>
</organism>
<dbReference type="EMBL" id="JAQQBS010000002">
    <property type="protein sequence ID" value="KAK0173978.1"/>
    <property type="molecule type" value="Genomic_DNA"/>
</dbReference>
<dbReference type="PANTHER" id="PTHR12596">
    <property type="entry name" value="EXPORTIN 4,7-RELATED"/>
    <property type="match status" value="1"/>
</dbReference>
<evidence type="ECO:0000256" key="3">
    <source>
        <dbReference type="ARBA" id="ARBA00009466"/>
    </source>
</evidence>
<keyword evidence="4" id="KW-0813">Transport</keyword>
<keyword evidence="7" id="KW-0539">Nucleus</keyword>
<sequence length="1141" mass="130378">MASQLVKELDAASLIILAPPNQVSPEQRHAAEEIFLNFRMTKMPYQLCRDILETSKMDFVLYESARLIKSALIKEWELLSNDDTDLLRNYLFHYNLNKPTLAPFVREQITQVIAIMVKRKSVEDDGIICNAVLNEIEVMIFNGDSQQQLLGCSLILALLQEYNTSAKTTDIGLTLDVHLAAKKKFEYSSLKRIFKFCVDALSELTKDEITETQLPLVKQFTIIAENVMTCLNSITQDKSVVTTSIMTQIMCITGAGSSSCLDQSWEKIIVDPMVIQLFFTLYGKIRTNLQIAHHARNCLVRMSTINSFEKGDHQGKSQYLNEYLNGFIIHITNNSIIDQEAVGMAQIIQGILLNFKMELKSLSKYLRLSLINIMMRITQMCSDGAAQEELLYVDDCLYMSAFELMLDNWFTAFKHKHLLSEQNVEQYSAKIFDLYVKFRLSPPDGNRLTNVKDLTQEVVEVEESDREKYQRQLQIIGNIARKALDHSLILLIQMLEIRAVSLYHVLNEVSIDHKCNSNMSPMDNQNLYEDIHWLVLLSGHVLCMESQGEMAMIPVELIKHSIAQKKSGKVDPDMSLQLFVSPQSNISKMSTNYESFDHAIRLAALVFRLAEIEKMAIKGNISHVLSPELSGTIIWFFQRWTLNYLLPDEDIYYQMSPTFYHAFGGESIGAQWTVDFLLEKIHGIITTFIGEEELIKDAMKLFLALVKSKPKFPDRTLCVLNSNRLGQLIDLAMKNHFAFPQSAKRGLLCAIVIIGRALKNDDEEQYWSQTVKFLVDRFNQILSGNGVVPSPHQEDVKIQIIDLLDCFIGVAKGIDTSTGRSIFRHIKPVLFLLPNLLTHYHHYQVIVQLILKFLYECSWEMLNCLNEQEKNEFYQCCIQTIEAYARCNINRVSIDTTDEENTFQDILIFMKLLRKLLTTKSTSCSDLSKNQPEQNSVISSADVFLGGLSVIMPMMTMELLKFPSLCNEFYQMISNLSVVNPNKICNLQGDLRRQLMSSIEMGLVSFDSEITEICCHIIKNIADYIAEHISKDQPNYQMMAPFMNLLMNLIISRQIDCNIVSNVDKTLYNLIYCYHEQFPKLVKDFLAAQPNSAIAEKWASAFASLTADMQVPILAKSMAQTAFRKNFERFIVNVLNLTAIQ</sequence>